<gene>
    <name evidence="2" type="ORF">DS031_19090</name>
</gene>
<proteinExistence type="predicted"/>
<dbReference type="AlphaFoldDB" id="A0A366XV69"/>
<evidence type="ECO:0000313" key="3">
    <source>
        <dbReference type="Proteomes" id="UP000253314"/>
    </source>
</evidence>
<comment type="caution">
    <text evidence="2">The sequence shown here is derived from an EMBL/GenBank/DDBJ whole genome shotgun (WGS) entry which is preliminary data.</text>
</comment>
<accession>A0A366XV69</accession>
<name>A0A366XV69_9BACI</name>
<dbReference type="OrthoDB" id="2969958at2"/>
<reference evidence="2 3" key="1">
    <citation type="submission" date="2018-07" db="EMBL/GenBank/DDBJ databases">
        <title>Lottiidibacillus patelloidae gen. nov., sp. nov., isolated from the intestinal tract of a marine limpet and the reclassification of B. taeanensis BH030017T, B. algicola KMM 3737T and B. hwajinpoensis SW-72T as genus Lottiidibacillus.</title>
        <authorList>
            <person name="Liu R."/>
            <person name="Huang Z."/>
        </authorList>
    </citation>
    <scope>NUCLEOTIDE SEQUENCE [LARGE SCALE GENOMIC DNA]</scope>
    <source>
        <strain evidence="2 3">BH030017</strain>
    </source>
</reference>
<dbReference type="RefSeq" id="WP_113807655.1">
    <property type="nucleotide sequence ID" value="NZ_QOCW01000026.1"/>
</dbReference>
<dbReference type="Proteomes" id="UP000253314">
    <property type="component" value="Unassembled WGS sequence"/>
</dbReference>
<sequence length="134" mass="16113">MANFKSEILCLHCQGSYFVSCHYDVKYERYDKHYQSHYTDSCDMTIHAKNQNSLPYERKKLYTYACEDCGFIMHFTKEKAIISKLEAERFNEEETEKREAVRKIKEKMKQKALRMALSSQNELPRKVKPKHPRY</sequence>
<evidence type="ECO:0000256" key="1">
    <source>
        <dbReference type="SAM" id="MobiDB-lite"/>
    </source>
</evidence>
<organism evidence="2 3">
    <name type="scientific">Bacillus taeanensis</name>
    <dbReference type="NCBI Taxonomy" id="273032"/>
    <lineage>
        <taxon>Bacteria</taxon>
        <taxon>Bacillati</taxon>
        <taxon>Bacillota</taxon>
        <taxon>Bacilli</taxon>
        <taxon>Bacillales</taxon>
        <taxon>Bacillaceae</taxon>
        <taxon>Bacillus</taxon>
    </lineage>
</organism>
<evidence type="ECO:0000313" key="2">
    <source>
        <dbReference type="EMBL" id="RBW68043.1"/>
    </source>
</evidence>
<protein>
    <submittedName>
        <fullName evidence="2">Uncharacterized protein</fullName>
    </submittedName>
</protein>
<dbReference type="EMBL" id="QOCW01000026">
    <property type="protein sequence ID" value="RBW68043.1"/>
    <property type="molecule type" value="Genomic_DNA"/>
</dbReference>
<feature type="region of interest" description="Disordered" evidence="1">
    <location>
        <begin position="115"/>
        <end position="134"/>
    </location>
</feature>
<keyword evidence="3" id="KW-1185">Reference proteome</keyword>